<evidence type="ECO:0000313" key="2">
    <source>
        <dbReference type="Proteomes" id="UP001140087"/>
    </source>
</evidence>
<dbReference type="Proteomes" id="UP001140087">
    <property type="component" value="Unassembled WGS sequence"/>
</dbReference>
<keyword evidence="2" id="KW-1185">Reference proteome</keyword>
<comment type="caution">
    <text evidence="1">The sequence shown here is derived from an EMBL/GenBank/DDBJ whole genome shotgun (WGS) entry which is preliminary data.</text>
</comment>
<dbReference type="EMBL" id="JANBUN010000087">
    <property type="protein sequence ID" value="KAJ2807091.1"/>
    <property type="molecule type" value="Genomic_DNA"/>
</dbReference>
<gene>
    <name evidence="1" type="ORF">H4R21_000614</name>
</gene>
<name>A0ACC1LFD8_9FUNG</name>
<accession>A0ACC1LFD8</accession>
<organism evidence="1 2">
    <name type="scientific">Coemansia helicoidea</name>
    <dbReference type="NCBI Taxonomy" id="1286919"/>
    <lineage>
        <taxon>Eukaryota</taxon>
        <taxon>Fungi</taxon>
        <taxon>Fungi incertae sedis</taxon>
        <taxon>Zoopagomycota</taxon>
        <taxon>Kickxellomycotina</taxon>
        <taxon>Kickxellomycetes</taxon>
        <taxon>Kickxellales</taxon>
        <taxon>Kickxellaceae</taxon>
        <taxon>Coemansia</taxon>
    </lineage>
</organism>
<protein>
    <submittedName>
        <fullName evidence="1">Uncharacterized protein</fullName>
    </submittedName>
</protein>
<reference evidence="1" key="1">
    <citation type="submission" date="2022-07" db="EMBL/GenBank/DDBJ databases">
        <title>Phylogenomic reconstructions and comparative analyses of Kickxellomycotina fungi.</title>
        <authorList>
            <person name="Reynolds N.K."/>
            <person name="Stajich J.E."/>
            <person name="Barry K."/>
            <person name="Grigoriev I.V."/>
            <person name="Crous P."/>
            <person name="Smith M.E."/>
        </authorList>
    </citation>
    <scope>NUCLEOTIDE SEQUENCE</scope>
    <source>
        <strain evidence="1">BCRC 34780</strain>
    </source>
</reference>
<proteinExistence type="predicted"/>
<evidence type="ECO:0000313" key="1">
    <source>
        <dbReference type="EMBL" id="KAJ2807091.1"/>
    </source>
</evidence>
<sequence>MLDIAFPSALGLAALGVLAYYGQRRYIAGCRVRIVLADTKTSAIVRHTESEGVVTLHDVLHMECPSLTDPEQAYMVPTPYLATGLLQTIYSTLQVRKRSPGTDVAYEREMLVMADAGTVSIDWLVDASLSNRDAPIVLLMAGVGGSSREYRVRVLAKALAYSPARCRMAIVNHRGTAHTPITALRPYDVGFTEDFRAVVKHVRAANPHNKLVGIGLSMGANILTKYVGEEGPKCMLACAVAVCCPFDVRVSSAAINESNLLNNHVFQPAIMGALMRAIKRASHLPLDPTWNIDVETVHSATRLQVLERELLIKICGHKDVNEYYEKAGSIDHVDNIAVPFLAINSLDDRITPPSGIPVDKFRTNPNIALALVPHGGHLGFLTGVPPRIWFVQPIVEFVLAAVK</sequence>